<dbReference type="Proteomes" id="UP000308705">
    <property type="component" value="Unassembled WGS sequence"/>
</dbReference>
<dbReference type="AlphaFoldDB" id="A0A4U3MQU8"/>
<dbReference type="Pfam" id="PF13185">
    <property type="entry name" value="GAF_2"/>
    <property type="match status" value="1"/>
</dbReference>
<evidence type="ECO:0000313" key="3">
    <source>
        <dbReference type="EMBL" id="TKK91279.1"/>
    </source>
</evidence>
<dbReference type="Gene3D" id="3.30.450.40">
    <property type="match status" value="1"/>
</dbReference>
<dbReference type="InterPro" id="IPR029016">
    <property type="entry name" value="GAF-like_dom_sf"/>
</dbReference>
<evidence type="ECO:0000313" key="4">
    <source>
        <dbReference type="Proteomes" id="UP000308705"/>
    </source>
</evidence>
<dbReference type="InterPro" id="IPR036457">
    <property type="entry name" value="PPM-type-like_dom_sf"/>
</dbReference>
<keyword evidence="4" id="KW-1185">Reference proteome</keyword>
<name>A0A4U3MQU8_9ACTN</name>
<dbReference type="OrthoDB" id="118142at2"/>
<keyword evidence="1" id="KW-0378">Hydrolase</keyword>
<dbReference type="EMBL" id="SZQA01000001">
    <property type="protein sequence ID" value="TKK91279.1"/>
    <property type="molecule type" value="Genomic_DNA"/>
</dbReference>
<dbReference type="SUPFAM" id="SSF55781">
    <property type="entry name" value="GAF domain-like"/>
    <property type="match status" value="1"/>
</dbReference>
<evidence type="ECO:0000259" key="2">
    <source>
        <dbReference type="SMART" id="SM00331"/>
    </source>
</evidence>
<dbReference type="RefSeq" id="WP_137244976.1">
    <property type="nucleotide sequence ID" value="NZ_SZQA01000001.1"/>
</dbReference>
<feature type="domain" description="PPM-type phosphatase" evidence="2">
    <location>
        <begin position="201"/>
        <end position="434"/>
    </location>
</feature>
<comment type="caution">
    <text evidence="3">The sequence shown here is derived from an EMBL/GenBank/DDBJ whole genome shotgun (WGS) entry which is preliminary data.</text>
</comment>
<accession>A0A4U3MQU8</accession>
<sequence length="439" mass="47178">MTRDGQDRLTQAQAALSRAELLLRTADELAATTSLVDIRRRVRNLVVSDLEPVYVSLVLAEGRRLRRVIDDEIPRTVETSARQYDVDPHGPTSEAFRRERMIELTDPVALRDGYGDAALAAFTDLGLKSAVCVPLPGVTGPVGVLVLGWDRAHLLDIEERAVLMAVAGYTARAVERAQLLAQRVTVAHQLQQAMLTDLPQVAGLEIAALYRPAMTADLVGGDWYDAYFLHLPGGAGHRPLAITVGDITGHDMQAATLMGQVRSMLRQADIDHLGRGPATSVTALERACRLVLPQATGSLVHGHLTPGPTGWELTWTNAGHPPPILVHPGGRVEELTAHDMMFFPTLESHEARGRRTESSRPLTPGTLLVMFTDGLIESPGVDLDAATARLLAALSARADLQSDRALPGLLEELAEEMAGAAGNVDDIVMLAVRVPAGRG</sequence>
<protein>
    <submittedName>
        <fullName evidence="3">Serine/threonine protein phosphatase</fullName>
    </submittedName>
</protein>
<dbReference type="GO" id="GO:0016791">
    <property type="term" value="F:phosphatase activity"/>
    <property type="evidence" value="ECO:0007669"/>
    <property type="project" value="TreeGrafter"/>
</dbReference>
<dbReference type="InterPro" id="IPR052016">
    <property type="entry name" value="Bact_Sigma-Reg"/>
</dbReference>
<dbReference type="InterPro" id="IPR003018">
    <property type="entry name" value="GAF"/>
</dbReference>
<reference evidence="3 4" key="1">
    <citation type="submission" date="2019-04" db="EMBL/GenBank/DDBJ databases">
        <title>Herbidospora sp. NEAU-GS14.nov., a novel actinomycete isolated from soil.</title>
        <authorList>
            <person name="Han L."/>
        </authorList>
    </citation>
    <scope>NUCLEOTIDE SEQUENCE [LARGE SCALE GENOMIC DNA]</scope>
    <source>
        <strain evidence="3 4">NEAU-GS14</strain>
    </source>
</reference>
<dbReference type="PANTHER" id="PTHR43156">
    <property type="entry name" value="STAGE II SPORULATION PROTEIN E-RELATED"/>
    <property type="match status" value="1"/>
</dbReference>
<evidence type="ECO:0000256" key="1">
    <source>
        <dbReference type="ARBA" id="ARBA00022801"/>
    </source>
</evidence>
<proteinExistence type="predicted"/>
<dbReference type="SMART" id="SM00331">
    <property type="entry name" value="PP2C_SIG"/>
    <property type="match status" value="1"/>
</dbReference>
<dbReference type="Pfam" id="PF07228">
    <property type="entry name" value="SpoIIE"/>
    <property type="match status" value="1"/>
</dbReference>
<gene>
    <name evidence="3" type="ORF">FDA94_00230</name>
</gene>
<dbReference type="InterPro" id="IPR001932">
    <property type="entry name" value="PPM-type_phosphatase-like_dom"/>
</dbReference>
<organism evidence="3 4">
    <name type="scientific">Herbidospora galbida</name>
    <dbReference type="NCBI Taxonomy" id="2575442"/>
    <lineage>
        <taxon>Bacteria</taxon>
        <taxon>Bacillati</taxon>
        <taxon>Actinomycetota</taxon>
        <taxon>Actinomycetes</taxon>
        <taxon>Streptosporangiales</taxon>
        <taxon>Streptosporangiaceae</taxon>
        <taxon>Herbidospora</taxon>
    </lineage>
</organism>
<dbReference type="Gene3D" id="3.60.40.10">
    <property type="entry name" value="PPM-type phosphatase domain"/>
    <property type="match status" value="1"/>
</dbReference>
<dbReference type="SUPFAM" id="SSF81606">
    <property type="entry name" value="PP2C-like"/>
    <property type="match status" value="1"/>
</dbReference>
<dbReference type="PANTHER" id="PTHR43156:SF2">
    <property type="entry name" value="STAGE II SPORULATION PROTEIN E"/>
    <property type="match status" value="1"/>
</dbReference>